<organism evidence="1 2">
    <name type="scientific">Anaeramoeba ignava</name>
    <name type="common">Anaerobic marine amoeba</name>
    <dbReference type="NCBI Taxonomy" id="1746090"/>
    <lineage>
        <taxon>Eukaryota</taxon>
        <taxon>Metamonada</taxon>
        <taxon>Anaeramoebidae</taxon>
        <taxon>Anaeramoeba</taxon>
    </lineage>
</organism>
<evidence type="ECO:0000313" key="1">
    <source>
        <dbReference type="EMBL" id="KAJ5070830.1"/>
    </source>
</evidence>
<dbReference type="AlphaFoldDB" id="A0A9Q0LFB8"/>
<proteinExistence type="predicted"/>
<dbReference type="Proteomes" id="UP001149090">
    <property type="component" value="Unassembled WGS sequence"/>
</dbReference>
<accession>A0A9Q0LFB8</accession>
<dbReference type="EMBL" id="JAPDFW010000092">
    <property type="protein sequence ID" value="KAJ5070830.1"/>
    <property type="molecule type" value="Genomic_DNA"/>
</dbReference>
<comment type="caution">
    <text evidence="1">The sequence shown here is derived from an EMBL/GenBank/DDBJ whole genome shotgun (WGS) entry which is preliminary data.</text>
</comment>
<reference evidence="1" key="1">
    <citation type="submission" date="2022-10" db="EMBL/GenBank/DDBJ databases">
        <title>Novel sulphate-reducing endosymbionts in the free-living metamonad Anaeramoeba.</title>
        <authorList>
            <person name="Jerlstrom-Hultqvist J."/>
            <person name="Cepicka I."/>
            <person name="Gallot-Lavallee L."/>
            <person name="Salas-Leiva D."/>
            <person name="Curtis B.A."/>
            <person name="Zahonova K."/>
            <person name="Pipaliya S."/>
            <person name="Dacks J."/>
            <person name="Roger A.J."/>
        </authorList>
    </citation>
    <scope>NUCLEOTIDE SEQUENCE</scope>
    <source>
        <strain evidence="1">BMAN</strain>
    </source>
</reference>
<protein>
    <submittedName>
        <fullName evidence="1">Uncharacterized protein</fullName>
    </submittedName>
</protein>
<gene>
    <name evidence="1" type="ORF">M0811_01811</name>
</gene>
<keyword evidence="2" id="KW-1185">Reference proteome</keyword>
<evidence type="ECO:0000313" key="2">
    <source>
        <dbReference type="Proteomes" id="UP001149090"/>
    </source>
</evidence>
<name>A0A9Q0LFB8_ANAIG</name>
<sequence>METSDPFSYSEKKAQISSLFLHLMGIKPSDDTNPQYVQFVATLHYLIFLGEIKAPCKVQMGSIWVDSFLCINPDFFELKFSDNSLVAPQKYDYDPEYTLKRTNYKQLALVTGEEVNLSFESDLKASLVLELFNVYSSAESISKNITSARYLRPQYALQMGDMIPLTILAHWCHKNSIFTKNIQVLKKEERPLVVHVQLDKAGLIITQPPFEPDPPIPYTASYEILFSTKRPRFKLIVEEEEYEFILQNDPARDFLFHLLTFKFNIQNSKAFHQFFSEEKGNFVLSLDSLFTRPPVLPKTSIAKIHYYMKKIIAAKKYRVPVLVTSQRIYGNLLLLPTEIQLVFGSEKEIVAHYKNTLIFQNDIDPTVLLLETYANSETQKFIIQPKRAQDTDVLMNAFMYFKTLSNDPEFIFEKEMIKIFASVLGKINRIESLIL</sequence>